<dbReference type="RefSeq" id="WP_228352740.1">
    <property type="nucleotide sequence ID" value="NZ_JACEGA010000001.1"/>
</dbReference>
<keyword evidence="1" id="KW-0812">Transmembrane</keyword>
<gene>
    <name evidence="3" type="ORF">H0486_09215</name>
</gene>
<dbReference type="AlphaFoldDB" id="A0A839K0V5"/>
<keyword evidence="1" id="KW-1133">Transmembrane helix</keyword>
<evidence type="ECO:0000259" key="2">
    <source>
        <dbReference type="Pfam" id="PF02368"/>
    </source>
</evidence>
<keyword evidence="1" id="KW-0472">Membrane</keyword>
<organism evidence="3 4">
    <name type="scientific">Variimorphobacter saccharofermentans</name>
    <dbReference type="NCBI Taxonomy" id="2755051"/>
    <lineage>
        <taxon>Bacteria</taxon>
        <taxon>Bacillati</taxon>
        <taxon>Bacillota</taxon>
        <taxon>Clostridia</taxon>
        <taxon>Lachnospirales</taxon>
        <taxon>Lachnospiraceae</taxon>
        <taxon>Variimorphobacter</taxon>
    </lineage>
</organism>
<dbReference type="Gene3D" id="2.60.40.1080">
    <property type="match status" value="2"/>
</dbReference>
<protein>
    <submittedName>
        <fullName evidence="3">Ig-like domain-containing protein</fullName>
    </submittedName>
</protein>
<accession>A0A839K0V5</accession>
<dbReference type="SUPFAM" id="SSF49373">
    <property type="entry name" value="Invasin/intimin cell-adhesion fragments"/>
    <property type="match status" value="2"/>
</dbReference>
<keyword evidence="4" id="KW-1185">Reference proteome</keyword>
<name>A0A839K0V5_9FIRM</name>
<evidence type="ECO:0000313" key="3">
    <source>
        <dbReference type="EMBL" id="MBB2183057.1"/>
    </source>
</evidence>
<evidence type="ECO:0000313" key="4">
    <source>
        <dbReference type="Proteomes" id="UP000574276"/>
    </source>
</evidence>
<feature type="transmembrane region" description="Helical" evidence="1">
    <location>
        <begin position="12"/>
        <end position="33"/>
    </location>
</feature>
<sequence>MGNQPKCKKTIAFIIYRILICLIALLLISKYFFQSTSLYFLDDINLPFSLHLNKQQLYMIPGEEYKLFVYGINKRVTYTSTNFRVAGVNFNGRVRAHRVGKTYILAETDNTILKCRVYVININKKKLQLKKGDACHLRINGNHSFVSWKSSNPKIVSVSMFGRVKANKKGKAFITAKVNGKTFICRVTVK</sequence>
<reference evidence="3 4" key="1">
    <citation type="submission" date="2020-07" db="EMBL/GenBank/DDBJ databases">
        <title>Characterization and genome sequencing of isolate MD1, a novel member within the family Lachnospiraceae.</title>
        <authorList>
            <person name="Rettenmaier R."/>
            <person name="Di Bello L."/>
            <person name="Zinser C."/>
            <person name="Scheitz K."/>
            <person name="Liebl W."/>
            <person name="Zverlov V."/>
        </authorList>
    </citation>
    <scope>NUCLEOTIDE SEQUENCE [LARGE SCALE GENOMIC DNA]</scope>
    <source>
        <strain evidence="3 4">MD1</strain>
    </source>
</reference>
<comment type="caution">
    <text evidence="3">The sequence shown here is derived from an EMBL/GenBank/DDBJ whole genome shotgun (WGS) entry which is preliminary data.</text>
</comment>
<dbReference type="InterPro" id="IPR003343">
    <property type="entry name" value="Big_2"/>
</dbReference>
<dbReference type="InterPro" id="IPR008964">
    <property type="entry name" value="Invasin/intimin_cell_adhesion"/>
</dbReference>
<evidence type="ECO:0000256" key="1">
    <source>
        <dbReference type="SAM" id="Phobius"/>
    </source>
</evidence>
<dbReference type="EMBL" id="JACEGA010000001">
    <property type="protein sequence ID" value="MBB2183057.1"/>
    <property type="molecule type" value="Genomic_DNA"/>
</dbReference>
<dbReference type="Proteomes" id="UP000574276">
    <property type="component" value="Unassembled WGS sequence"/>
</dbReference>
<proteinExistence type="predicted"/>
<dbReference type="Pfam" id="PF02368">
    <property type="entry name" value="Big_2"/>
    <property type="match status" value="1"/>
</dbReference>
<feature type="domain" description="BIG2" evidence="2">
    <location>
        <begin position="144"/>
        <end position="180"/>
    </location>
</feature>